<keyword evidence="5" id="KW-1185">Reference proteome</keyword>
<evidence type="ECO:0000259" key="3">
    <source>
        <dbReference type="Pfam" id="PF01979"/>
    </source>
</evidence>
<dbReference type="Gene3D" id="2.30.40.10">
    <property type="entry name" value="Urease, subunit C, domain 1"/>
    <property type="match status" value="1"/>
</dbReference>
<dbReference type="InterPro" id="IPR011059">
    <property type="entry name" value="Metal-dep_hydrolase_composite"/>
</dbReference>
<dbReference type="Gene3D" id="3.20.20.140">
    <property type="entry name" value="Metal-dependent hydrolases"/>
    <property type="match status" value="1"/>
</dbReference>
<dbReference type="KEGG" id="aon:DEH84_07175"/>
<dbReference type="Pfam" id="PF01979">
    <property type="entry name" value="Amidohydro_1"/>
    <property type="match status" value="1"/>
</dbReference>
<dbReference type="PANTHER" id="PTHR43794">
    <property type="entry name" value="AMINOHYDROLASE SSNA-RELATED"/>
    <property type="match status" value="1"/>
</dbReference>
<sequence>MSHSSLLIRGAQAILTGRAGDAMRHDVRSHGADIRVRGSRIDAIGHLTPEHGERVIDAHGCIVMPGWVNTHHHLFQSLLKGIPAGINLGLMGWLSAVPVSYRRHFDHEAVMRLAARLGLVELLLSGCTTVADHQYHYYPGMPFDASQAVFDEAAALGLRFVLCRGGQTVTRSIDVNPPPQVQPETLEDFLAAVEHDVQRFHDPAPDALRRVVCAPTTPTWSVPVEHLRPIADEARRLGIRLHSHLSETSDYVRYTHEVHGCSPVDFVEQHGWVGEDVWYAHLVHLSSAEVTKLARTGTGMAHCPQSNCRLGSGVAPAPALHRAGGRVSLAVDGAASNEAADMLHEAHTAWMVHRAVGGPDAITAEEVLHMGTAGGARVLGLDAVGTLAPGQAADIVVMPLNEPRQWGLHDPAMAPVVSGAGRPSHVLCHGRVVLDNGQIPGLDLQALRAEAQAAVRVMQTARS</sequence>
<accession>A0A2U8FSJ6</accession>
<proteinExistence type="inferred from homology"/>
<organism evidence="4 5">
    <name type="scientific">Aquabacterium olei</name>
    <dbReference type="NCBI Taxonomy" id="1296669"/>
    <lineage>
        <taxon>Bacteria</taxon>
        <taxon>Pseudomonadati</taxon>
        <taxon>Pseudomonadota</taxon>
        <taxon>Betaproteobacteria</taxon>
        <taxon>Burkholderiales</taxon>
        <taxon>Aquabacterium</taxon>
    </lineage>
</organism>
<evidence type="ECO:0000313" key="4">
    <source>
        <dbReference type="EMBL" id="AWI53236.1"/>
    </source>
</evidence>
<dbReference type="SUPFAM" id="SSF51338">
    <property type="entry name" value="Composite domain of metallo-dependent hydrolases"/>
    <property type="match status" value="1"/>
</dbReference>
<comment type="similarity">
    <text evidence="1">Belongs to the metallo-dependent hydrolases superfamily. ATZ/TRZ family.</text>
</comment>
<name>A0A2U8FSJ6_9BURK</name>
<dbReference type="SUPFAM" id="SSF51556">
    <property type="entry name" value="Metallo-dependent hydrolases"/>
    <property type="match status" value="1"/>
</dbReference>
<dbReference type="PANTHER" id="PTHR43794:SF11">
    <property type="entry name" value="AMIDOHYDROLASE-RELATED DOMAIN-CONTAINING PROTEIN"/>
    <property type="match status" value="1"/>
</dbReference>
<dbReference type="GO" id="GO:0016810">
    <property type="term" value="F:hydrolase activity, acting on carbon-nitrogen (but not peptide) bonds"/>
    <property type="evidence" value="ECO:0007669"/>
    <property type="project" value="InterPro"/>
</dbReference>
<dbReference type="Proteomes" id="UP000244892">
    <property type="component" value="Chromosome"/>
</dbReference>
<dbReference type="CDD" id="cd01298">
    <property type="entry name" value="ATZ_TRZ_like"/>
    <property type="match status" value="1"/>
</dbReference>
<dbReference type="InterPro" id="IPR050287">
    <property type="entry name" value="MTA/SAH_deaminase"/>
</dbReference>
<dbReference type="EMBL" id="CP029210">
    <property type="protein sequence ID" value="AWI53236.1"/>
    <property type="molecule type" value="Genomic_DNA"/>
</dbReference>
<dbReference type="InterPro" id="IPR032466">
    <property type="entry name" value="Metal_Hydrolase"/>
</dbReference>
<keyword evidence="2 4" id="KW-0378">Hydrolase</keyword>
<evidence type="ECO:0000256" key="2">
    <source>
        <dbReference type="ARBA" id="ARBA00022801"/>
    </source>
</evidence>
<reference evidence="4 5" key="1">
    <citation type="submission" date="2018-05" db="EMBL/GenBank/DDBJ databases">
        <title>complete genome sequence of Aquabacterium olei NBRC 110486.</title>
        <authorList>
            <person name="Tang B."/>
            <person name="Chang J."/>
            <person name="Zhang L."/>
            <person name="Yang H."/>
        </authorList>
    </citation>
    <scope>NUCLEOTIDE SEQUENCE [LARGE SCALE GENOMIC DNA]</scope>
    <source>
        <strain evidence="4 5">NBRC 110486</strain>
    </source>
</reference>
<dbReference type="OrthoDB" id="9807210at2"/>
<evidence type="ECO:0000256" key="1">
    <source>
        <dbReference type="ARBA" id="ARBA00006745"/>
    </source>
</evidence>
<feature type="domain" description="Amidohydrolase-related" evidence="3">
    <location>
        <begin position="62"/>
        <end position="433"/>
    </location>
</feature>
<gene>
    <name evidence="4" type="ORF">DEH84_07175</name>
</gene>
<dbReference type="NCBIfam" id="NF009059">
    <property type="entry name" value="PRK12393.1"/>
    <property type="match status" value="1"/>
</dbReference>
<dbReference type="AlphaFoldDB" id="A0A2U8FSJ6"/>
<evidence type="ECO:0000313" key="5">
    <source>
        <dbReference type="Proteomes" id="UP000244892"/>
    </source>
</evidence>
<protein>
    <submittedName>
        <fullName evidence="4">Amidohydrolase</fullName>
    </submittedName>
</protein>
<dbReference type="RefSeq" id="WP_109036076.1">
    <property type="nucleotide sequence ID" value="NZ_CP029210.1"/>
</dbReference>
<dbReference type="InterPro" id="IPR006680">
    <property type="entry name" value="Amidohydro-rel"/>
</dbReference>